<protein>
    <recommendedName>
        <fullName evidence="2">N-acetyltransferase domain-containing protein</fullName>
    </recommendedName>
</protein>
<dbReference type="GO" id="GO:0006913">
    <property type="term" value="P:nucleocytoplasmic transport"/>
    <property type="evidence" value="ECO:0007669"/>
    <property type="project" value="TreeGrafter"/>
</dbReference>
<dbReference type="Gene3D" id="3.40.630.30">
    <property type="match status" value="1"/>
</dbReference>
<dbReference type="InterPro" id="IPR001680">
    <property type="entry name" value="WD40_rpt"/>
</dbReference>
<dbReference type="GO" id="GO:0005643">
    <property type="term" value="C:nuclear pore"/>
    <property type="evidence" value="ECO:0007669"/>
    <property type="project" value="TreeGrafter"/>
</dbReference>
<feature type="domain" description="N-acetyltransferase" evidence="2">
    <location>
        <begin position="392"/>
        <end position="567"/>
    </location>
</feature>
<dbReference type="Gene3D" id="2.130.10.10">
    <property type="entry name" value="YVTN repeat-like/Quinoprotein amine dehydrogenase"/>
    <property type="match status" value="1"/>
</dbReference>
<dbReference type="SMART" id="SM00320">
    <property type="entry name" value="WD40"/>
    <property type="match status" value="3"/>
</dbReference>
<sequence>MASESWLAPLADLNVSDVSGTQHGVLVGEAEDETPRERAAPDFVIRLVSALRARLLAVVYEVTRGNDGAAQLSEQKLLSHGHQRQVASLAWRPRSGTVLAVGAAGGVCIWGLGRSPAGGAAAVRTSAAGGAWLSFLRAAGCTGRVTALSWSPDGQLLAAAAEGMPGFMLWDVTLGMGTLLRSGLAGVALLRWSPDGAYLLAGSTGAGFRLWETQKWTSQLWSTEAGALAGAAWAPDSRTLLIAAGGARQLAALCLTRPAPALDAQLLPLPLPAPPPAQPCPAVGARGGGDEEGFRVIGFSRHKVLSVHLQESEAAIESVTTSEGLDVVIRNVEVEDFWALAEVHCQSFYPRARWPFAAFLRLDRVVAMQVGLERDRRFRQGRFQCLVACEPRVARPLLPHGRAHREPGAAVPPLFKWLVQRNLQEGFELGPADVGLLGAVVVDTQGDYLPTLVLDADANLSDPRPRPWRSGHGIQSPADGSRPLQKVAYISNLAVVSTARRRGLGRLLVRRAEELARSWGAEMIALHCDCNDPAMFQMYRKFGYERVKGDAGLPWSPQAEPMRGPLRTARPVSQYRAEAALVASNG</sequence>
<dbReference type="Pfam" id="PF00400">
    <property type="entry name" value="WD40"/>
    <property type="match status" value="1"/>
</dbReference>
<gene>
    <name evidence="3" type="ORF">WJX81_000774</name>
</gene>
<reference evidence="3 4" key="1">
    <citation type="journal article" date="2024" name="Nat. Commun.">
        <title>Phylogenomics reveals the evolutionary origins of lichenization in chlorophyte algae.</title>
        <authorList>
            <person name="Puginier C."/>
            <person name="Libourel C."/>
            <person name="Otte J."/>
            <person name="Skaloud P."/>
            <person name="Haon M."/>
            <person name="Grisel S."/>
            <person name="Petersen M."/>
            <person name="Berrin J.G."/>
            <person name="Delaux P.M."/>
            <person name="Dal Grande F."/>
            <person name="Keller J."/>
        </authorList>
    </citation>
    <scope>NUCLEOTIDE SEQUENCE [LARGE SCALE GENOMIC DNA]</scope>
    <source>
        <strain evidence="3 4">SAG 245.80</strain>
    </source>
</reference>
<evidence type="ECO:0000313" key="4">
    <source>
        <dbReference type="Proteomes" id="UP001445335"/>
    </source>
</evidence>
<dbReference type="GO" id="GO:0016747">
    <property type="term" value="F:acyltransferase activity, transferring groups other than amino-acyl groups"/>
    <property type="evidence" value="ECO:0007669"/>
    <property type="project" value="InterPro"/>
</dbReference>
<comment type="caution">
    <text evidence="3">The sequence shown here is derived from an EMBL/GenBank/DDBJ whole genome shotgun (WGS) entry which is preliminary data.</text>
</comment>
<accession>A0AAW1S891</accession>
<dbReference type="InterPro" id="IPR000182">
    <property type="entry name" value="GNAT_dom"/>
</dbReference>
<keyword evidence="1" id="KW-0853">WD repeat</keyword>
<dbReference type="Proteomes" id="UP001445335">
    <property type="component" value="Unassembled WGS sequence"/>
</dbReference>
<evidence type="ECO:0000313" key="3">
    <source>
        <dbReference type="EMBL" id="KAK9841751.1"/>
    </source>
</evidence>
<organism evidence="3 4">
    <name type="scientific">Elliptochloris bilobata</name>
    <dbReference type="NCBI Taxonomy" id="381761"/>
    <lineage>
        <taxon>Eukaryota</taxon>
        <taxon>Viridiplantae</taxon>
        <taxon>Chlorophyta</taxon>
        <taxon>core chlorophytes</taxon>
        <taxon>Trebouxiophyceae</taxon>
        <taxon>Trebouxiophyceae incertae sedis</taxon>
        <taxon>Elliptochloris clade</taxon>
        <taxon>Elliptochloris</taxon>
    </lineage>
</organism>
<evidence type="ECO:0000259" key="2">
    <source>
        <dbReference type="PROSITE" id="PS51186"/>
    </source>
</evidence>
<dbReference type="SUPFAM" id="SSF55729">
    <property type="entry name" value="Acyl-CoA N-acyltransferases (Nat)"/>
    <property type="match status" value="1"/>
</dbReference>
<dbReference type="PROSITE" id="PS50082">
    <property type="entry name" value="WD_REPEATS_2"/>
    <property type="match status" value="1"/>
</dbReference>
<dbReference type="InterPro" id="IPR016181">
    <property type="entry name" value="Acyl_CoA_acyltransferase"/>
</dbReference>
<dbReference type="CDD" id="cd04301">
    <property type="entry name" value="NAT_SF"/>
    <property type="match status" value="1"/>
</dbReference>
<keyword evidence="4" id="KW-1185">Reference proteome</keyword>
<dbReference type="PROSITE" id="PS51186">
    <property type="entry name" value="GNAT"/>
    <property type="match status" value="1"/>
</dbReference>
<dbReference type="EMBL" id="JALJOU010000010">
    <property type="protein sequence ID" value="KAK9841751.1"/>
    <property type="molecule type" value="Genomic_DNA"/>
</dbReference>
<dbReference type="PANTHER" id="PTHR14494">
    <property type="entry name" value="ALADIN/ADRACALIN/AAAS"/>
    <property type="match status" value="1"/>
</dbReference>
<dbReference type="AlphaFoldDB" id="A0AAW1S891"/>
<dbReference type="Pfam" id="PF00583">
    <property type="entry name" value="Acetyltransf_1"/>
    <property type="match status" value="1"/>
</dbReference>
<dbReference type="InterPro" id="IPR045139">
    <property type="entry name" value="Aladin"/>
</dbReference>
<evidence type="ECO:0000256" key="1">
    <source>
        <dbReference type="PROSITE-ProRule" id="PRU00221"/>
    </source>
</evidence>
<dbReference type="PANTHER" id="PTHR14494:SF0">
    <property type="entry name" value="ALADIN"/>
    <property type="match status" value="1"/>
</dbReference>
<dbReference type="SUPFAM" id="SSF82171">
    <property type="entry name" value="DPP6 N-terminal domain-like"/>
    <property type="match status" value="1"/>
</dbReference>
<dbReference type="InterPro" id="IPR015943">
    <property type="entry name" value="WD40/YVTN_repeat-like_dom_sf"/>
</dbReference>
<name>A0AAW1S891_9CHLO</name>
<proteinExistence type="predicted"/>
<feature type="repeat" description="WD" evidence="1">
    <location>
        <begin position="180"/>
        <end position="212"/>
    </location>
</feature>